<dbReference type="GO" id="GO:0080049">
    <property type="term" value="F:L-gulono-1,4-lactone dehydrogenase activity"/>
    <property type="evidence" value="ECO:0007669"/>
    <property type="project" value="TreeGrafter"/>
</dbReference>
<dbReference type="Gene3D" id="3.30.465.10">
    <property type="match status" value="1"/>
</dbReference>
<accession>A0A841E163</accession>
<dbReference type="GO" id="GO:0003885">
    <property type="term" value="F:D-arabinono-1,4-lactone oxidase activity"/>
    <property type="evidence" value="ECO:0007669"/>
    <property type="project" value="InterPro"/>
</dbReference>
<dbReference type="EC" id="1.1.3.41" evidence="3"/>
<dbReference type="InterPro" id="IPR036318">
    <property type="entry name" value="FAD-bd_PCMH-like_sf"/>
</dbReference>
<dbReference type="Gene3D" id="3.30.70.2520">
    <property type="match status" value="1"/>
</dbReference>
<dbReference type="InterPro" id="IPR007173">
    <property type="entry name" value="ALO_C"/>
</dbReference>
<dbReference type="Proteomes" id="UP000578077">
    <property type="component" value="Unassembled WGS sequence"/>
</dbReference>
<dbReference type="InterPro" id="IPR016169">
    <property type="entry name" value="FAD-bd_PCMH_sub2"/>
</dbReference>
<reference evidence="3 4" key="1">
    <citation type="submission" date="2020-08" db="EMBL/GenBank/DDBJ databases">
        <title>Sequencing the genomes of 1000 actinobacteria strains.</title>
        <authorList>
            <person name="Klenk H.-P."/>
        </authorList>
    </citation>
    <scope>NUCLEOTIDE SEQUENCE [LARGE SCALE GENOMIC DNA]</scope>
    <source>
        <strain evidence="3 4">DSM 44593</strain>
    </source>
</reference>
<evidence type="ECO:0000313" key="4">
    <source>
        <dbReference type="Proteomes" id="UP000578077"/>
    </source>
</evidence>
<comment type="caution">
    <text evidence="3">The sequence shown here is derived from an EMBL/GenBank/DDBJ whole genome shotgun (WGS) entry which is preliminary data.</text>
</comment>
<dbReference type="EMBL" id="JACHLY010000001">
    <property type="protein sequence ID" value="MBB5996432.1"/>
    <property type="molecule type" value="Genomic_DNA"/>
</dbReference>
<organism evidence="3 4">
    <name type="scientific">Streptomonospora salina</name>
    <dbReference type="NCBI Taxonomy" id="104205"/>
    <lineage>
        <taxon>Bacteria</taxon>
        <taxon>Bacillati</taxon>
        <taxon>Actinomycetota</taxon>
        <taxon>Actinomycetes</taxon>
        <taxon>Streptosporangiales</taxon>
        <taxon>Nocardiopsidaceae</taxon>
        <taxon>Streptomonospora</taxon>
    </lineage>
</organism>
<dbReference type="AlphaFoldDB" id="A0A841E163"/>
<dbReference type="InterPro" id="IPR016167">
    <property type="entry name" value="FAD-bd_PCMH_sub1"/>
</dbReference>
<evidence type="ECO:0000256" key="1">
    <source>
        <dbReference type="ARBA" id="ARBA00023002"/>
    </source>
</evidence>
<dbReference type="SUPFAM" id="SSF56176">
    <property type="entry name" value="FAD-binding/transporter-associated domain-like"/>
    <property type="match status" value="1"/>
</dbReference>
<evidence type="ECO:0000313" key="3">
    <source>
        <dbReference type="EMBL" id="MBB5996432.1"/>
    </source>
</evidence>
<dbReference type="InterPro" id="IPR006094">
    <property type="entry name" value="Oxid_FAD_bind_N"/>
</dbReference>
<dbReference type="PANTHER" id="PTHR43762:SF1">
    <property type="entry name" value="D-ARABINONO-1,4-LACTONE OXIDASE"/>
    <property type="match status" value="1"/>
</dbReference>
<dbReference type="PANTHER" id="PTHR43762">
    <property type="entry name" value="L-GULONOLACTONE OXIDASE"/>
    <property type="match status" value="1"/>
</dbReference>
<sequence length="424" mass="45305">MNRRTTNWAGNIGFTAERLHHPSTVAELQAVIARAERARALGSGHSFNAVADTPGALVSLAHLPRTMELDTAAGTVQAGAGVRYAELAQWLHERGRSLHNLGSLPHISVAGSCATATHGSGDANGSLATAVEGLELVTAEGDLVALSRAEHGTDFDGMVVALGALGVVTSMTLRTAPTFDVAQRVYDDLPLEALEDGFDAITGAAYSVSLFTAWREPVIDQVWVKHRVGDTLHEDAASGFFGARPADGPRHPVPGMAAQHCTEQLGAAGPWSERLPHFRPGSPPSSAGAELQAEYLLPRHAAVAALRALEPLRERIARVVQINEIRTVAADEQWLSPSYRQDTAAFHFTLVPDTAAVLPVLELIEERLAPFGAVPHWGKLFTVPPAALRERYSRLPDFAALARRFDPAGKFANAFLREHVLGDG</sequence>
<dbReference type="Gene3D" id="3.30.70.2530">
    <property type="match status" value="1"/>
</dbReference>
<dbReference type="Gene3D" id="1.10.45.10">
    <property type="entry name" value="Vanillyl-alcohol Oxidase, Chain A, domain 4"/>
    <property type="match status" value="1"/>
</dbReference>
<gene>
    <name evidence="3" type="ORF">HNR25_000183</name>
</gene>
<feature type="domain" description="FAD-binding PCMH-type" evidence="2">
    <location>
        <begin position="11"/>
        <end position="178"/>
    </location>
</feature>
<dbReference type="Gene3D" id="3.30.43.10">
    <property type="entry name" value="Uridine Diphospho-n-acetylenolpyruvylglucosamine Reductase, domain 2"/>
    <property type="match status" value="1"/>
</dbReference>
<dbReference type="GO" id="GO:0071949">
    <property type="term" value="F:FAD binding"/>
    <property type="evidence" value="ECO:0007669"/>
    <property type="project" value="InterPro"/>
</dbReference>
<dbReference type="Pfam" id="PF04030">
    <property type="entry name" value="ALO"/>
    <property type="match status" value="1"/>
</dbReference>
<dbReference type="InterPro" id="IPR016166">
    <property type="entry name" value="FAD-bd_PCMH"/>
</dbReference>
<protein>
    <submittedName>
        <fullName evidence="3">Xylitol oxidase</fullName>
        <ecNumber evidence="3">1.1.3.41</ecNumber>
    </submittedName>
</protein>
<evidence type="ECO:0000259" key="2">
    <source>
        <dbReference type="PROSITE" id="PS51387"/>
    </source>
</evidence>
<dbReference type="PIRSF" id="PIRSF000136">
    <property type="entry name" value="LGO_GLO"/>
    <property type="match status" value="1"/>
</dbReference>
<dbReference type="InterPro" id="IPR010031">
    <property type="entry name" value="FAD_lactone_oxidase-like"/>
</dbReference>
<dbReference type="Pfam" id="PF01565">
    <property type="entry name" value="FAD_binding_4"/>
    <property type="match status" value="1"/>
</dbReference>
<keyword evidence="1 3" id="KW-0560">Oxidoreductase</keyword>
<dbReference type="InterPro" id="IPR016171">
    <property type="entry name" value="Vanillyl_alc_oxidase_C-sub2"/>
</dbReference>
<proteinExistence type="predicted"/>
<dbReference type="PROSITE" id="PS51387">
    <property type="entry name" value="FAD_PCMH"/>
    <property type="match status" value="1"/>
</dbReference>
<dbReference type="RefSeq" id="WP_184632565.1">
    <property type="nucleotide sequence ID" value="NZ_BAABKT010000044.1"/>
</dbReference>
<keyword evidence="4" id="KW-1185">Reference proteome</keyword>
<dbReference type="GO" id="GO:0050582">
    <property type="term" value="F:xylitol oxidase activity"/>
    <property type="evidence" value="ECO:0007669"/>
    <property type="project" value="UniProtKB-EC"/>
</dbReference>
<dbReference type="GO" id="GO:0016020">
    <property type="term" value="C:membrane"/>
    <property type="evidence" value="ECO:0007669"/>
    <property type="project" value="InterPro"/>
</dbReference>
<name>A0A841E163_9ACTN</name>